<accession>A0AAV2QL35</accession>
<feature type="domain" description="Vacuolar protein sorting-associated protein 13 VPS13 adaptor binding" evidence="1">
    <location>
        <begin position="96"/>
        <end position="277"/>
    </location>
</feature>
<evidence type="ECO:0000313" key="2">
    <source>
        <dbReference type="EMBL" id="CAL4085466.1"/>
    </source>
</evidence>
<dbReference type="PANTHER" id="PTHR16166">
    <property type="entry name" value="VACUOLAR PROTEIN SORTING-ASSOCIATED PROTEIN VPS13"/>
    <property type="match status" value="1"/>
</dbReference>
<dbReference type="Pfam" id="PF25036">
    <property type="entry name" value="VPS13_VAB"/>
    <property type="match status" value="1"/>
</dbReference>
<organism evidence="2 3">
    <name type="scientific">Meganyctiphanes norvegica</name>
    <name type="common">Northern krill</name>
    <name type="synonym">Thysanopoda norvegica</name>
    <dbReference type="NCBI Taxonomy" id="48144"/>
    <lineage>
        <taxon>Eukaryota</taxon>
        <taxon>Metazoa</taxon>
        <taxon>Ecdysozoa</taxon>
        <taxon>Arthropoda</taxon>
        <taxon>Crustacea</taxon>
        <taxon>Multicrustacea</taxon>
        <taxon>Malacostraca</taxon>
        <taxon>Eumalacostraca</taxon>
        <taxon>Eucarida</taxon>
        <taxon>Euphausiacea</taxon>
        <taxon>Euphausiidae</taxon>
        <taxon>Meganyctiphanes</taxon>
    </lineage>
</organism>
<dbReference type="InterPro" id="IPR009543">
    <property type="entry name" value="VPS13_VAB"/>
</dbReference>
<dbReference type="EMBL" id="CAXKWB010007020">
    <property type="protein sequence ID" value="CAL4085466.1"/>
    <property type="molecule type" value="Genomic_DNA"/>
</dbReference>
<dbReference type="AlphaFoldDB" id="A0AAV2QL35"/>
<keyword evidence="3" id="KW-1185">Reference proteome</keyword>
<feature type="non-terminal residue" evidence="2">
    <location>
        <position position="283"/>
    </location>
</feature>
<name>A0AAV2QL35_MEGNR</name>
<dbReference type="GO" id="GO:0006623">
    <property type="term" value="P:protein targeting to vacuole"/>
    <property type="evidence" value="ECO:0007669"/>
    <property type="project" value="TreeGrafter"/>
</dbReference>
<sequence length="283" mass="31095">MERKAIASLAAASAKTLPTCPGTHSKTTVLATAHRRVSGHIYGTAAPVVKPRPIMEGQLLPPERQREQVDLSLEVVQHSAPKRTRKQRHRDTRELKVHQLLVRVEGWAPVGPVTVDKVGVFFRLAPPQTENLSVLYSDLPSARVVMEVTLEGSARKLITVRSALLLTNKLSCPVDIKLDNITMRHGETKIIQVSALSSIAVPLIYAWSRLYVRPINPCGSGSTGGGGGGGGGFLFCQEPLHWFTLVEPHQETANLRLCPAINTHLEPYRFCVQVKRDNFPVDT</sequence>
<protein>
    <recommendedName>
        <fullName evidence="1">Vacuolar protein sorting-associated protein 13 VPS13 adaptor binding domain-containing protein</fullName>
    </recommendedName>
</protein>
<dbReference type="GO" id="GO:0045053">
    <property type="term" value="P:protein retention in Golgi apparatus"/>
    <property type="evidence" value="ECO:0007669"/>
    <property type="project" value="TreeGrafter"/>
</dbReference>
<comment type="caution">
    <text evidence="2">The sequence shown here is derived from an EMBL/GenBank/DDBJ whole genome shotgun (WGS) entry which is preliminary data.</text>
</comment>
<proteinExistence type="predicted"/>
<dbReference type="Proteomes" id="UP001497623">
    <property type="component" value="Unassembled WGS sequence"/>
</dbReference>
<reference evidence="2 3" key="1">
    <citation type="submission" date="2024-05" db="EMBL/GenBank/DDBJ databases">
        <authorList>
            <person name="Wallberg A."/>
        </authorList>
    </citation>
    <scope>NUCLEOTIDE SEQUENCE [LARGE SCALE GENOMIC DNA]</scope>
</reference>
<evidence type="ECO:0000313" key="3">
    <source>
        <dbReference type="Proteomes" id="UP001497623"/>
    </source>
</evidence>
<dbReference type="PANTHER" id="PTHR16166:SF141">
    <property type="entry name" value="INTERMEMBRANE LIPID TRANSFER PROTEIN VPS13D"/>
    <property type="match status" value="1"/>
</dbReference>
<gene>
    <name evidence="2" type="ORF">MNOR_LOCUS12688</name>
</gene>
<evidence type="ECO:0000259" key="1">
    <source>
        <dbReference type="Pfam" id="PF25036"/>
    </source>
</evidence>
<dbReference type="GO" id="GO:0007005">
    <property type="term" value="P:mitochondrion organization"/>
    <property type="evidence" value="ECO:0007669"/>
    <property type="project" value="TreeGrafter"/>
</dbReference>
<dbReference type="InterPro" id="IPR026847">
    <property type="entry name" value="VPS13"/>
</dbReference>